<feature type="domain" description="ABC transporter" evidence="7">
    <location>
        <begin position="1"/>
        <end position="132"/>
    </location>
</feature>
<dbReference type="GO" id="GO:0005524">
    <property type="term" value="F:ATP binding"/>
    <property type="evidence" value="ECO:0007669"/>
    <property type="project" value="InterPro"/>
</dbReference>
<evidence type="ECO:0000313" key="11">
    <source>
        <dbReference type="EMBL" id="VFT88536.1"/>
    </source>
</evidence>
<dbReference type="OrthoDB" id="123181at2759"/>
<feature type="transmembrane region" description="Helical" evidence="6">
    <location>
        <begin position="527"/>
        <end position="546"/>
    </location>
</feature>
<protein>
    <submittedName>
        <fullName evidence="11">Aste57867_11678 protein</fullName>
    </submittedName>
</protein>
<comment type="subcellular location">
    <subcellularLocation>
        <location evidence="1">Membrane</location>
        <topology evidence="1">Multi-pass membrane protein</topology>
    </subcellularLocation>
</comment>
<feature type="transmembrane region" description="Helical" evidence="6">
    <location>
        <begin position="370"/>
        <end position="398"/>
    </location>
</feature>
<dbReference type="GO" id="GO:0016020">
    <property type="term" value="C:membrane"/>
    <property type="evidence" value="ECO:0007669"/>
    <property type="project" value="UniProtKB-SubCell"/>
</dbReference>
<keyword evidence="5 6" id="KW-0472">Membrane</keyword>
<evidence type="ECO:0000313" key="10">
    <source>
        <dbReference type="EMBL" id="KAF0697658.1"/>
    </source>
</evidence>
<organism evidence="11 12">
    <name type="scientific">Aphanomyces stellatus</name>
    <dbReference type="NCBI Taxonomy" id="120398"/>
    <lineage>
        <taxon>Eukaryota</taxon>
        <taxon>Sar</taxon>
        <taxon>Stramenopiles</taxon>
        <taxon>Oomycota</taxon>
        <taxon>Saprolegniomycetes</taxon>
        <taxon>Saprolegniales</taxon>
        <taxon>Verrucalvaceae</taxon>
        <taxon>Aphanomyces</taxon>
    </lineage>
</organism>
<keyword evidence="2" id="KW-0813">Transport</keyword>
<gene>
    <name evidence="11" type="primary">Aste57867_11678</name>
    <name evidence="10" type="ORF">As57867_011635</name>
    <name evidence="11" type="ORF">ASTE57867_11678</name>
</gene>
<dbReference type="GO" id="GO:0016887">
    <property type="term" value="F:ATP hydrolysis activity"/>
    <property type="evidence" value="ECO:0007669"/>
    <property type="project" value="InterPro"/>
</dbReference>
<sequence>MGSTGAGKTTLMDVIAGRKTAGKIDGDLFVNGHPLDQKTFNSVSGYCEQTDVHEETSTVREAFRFSAALRLPNDTTELEREGFVDGILDVLELTAKANMQYSTLTQGERKRVTIGVELLSNPSILFLDEPTTGLDSRAATIVMECIKRIAQSGRTVVCTIHQPSTVLFELFDKLLLLKTGGEMVYFGDLGNESSHLVDYFSQFHGLDPIRTNENPATYMLNCIGAGTGIATIDADFAVAYKQSQLGVANEALVTRWTQPNGAQLDKEKHFEVSFVNQFSLLFGRQWTLYWRSPAYNLGRIVFMLVIALVFGSCFYGKQLNTSTDVISQASMLFFSSISVCFAFVVMTLTFTSRNRPVFYREHLSVMYSPLVHALSIAVIEFIYCVGLTTINWAAFYWLNGLTASTDAWFFYWLGLSMTMATMSYFAHMLVYAAPSLQIAILGVSSLTTLFFVTCGFLIDGDTIAKGWVWLYWVSPFHYLLEIVLMAQYNDQTRLVVDVLTKKTIPINQVVVHFFNGTFSYDNIGRDFGLLVAIIAFFQLVIVRCMTKVNHTSR</sequence>
<dbReference type="InterPro" id="IPR043926">
    <property type="entry name" value="ABCG_dom"/>
</dbReference>
<dbReference type="GO" id="GO:0140359">
    <property type="term" value="F:ABC-type transporter activity"/>
    <property type="evidence" value="ECO:0007669"/>
    <property type="project" value="InterPro"/>
</dbReference>
<keyword evidence="4 6" id="KW-1133">Transmembrane helix</keyword>
<evidence type="ECO:0000256" key="2">
    <source>
        <dbReference type="ARBA" id="ARBA00022448"/>
    </source>
</evidence>
<evidence type="ECO:0000259" key="9">
    <source>
        <dbReference type="Pfam" id="PF19055"/>
    </source>
</evidence>
<dbReference type="Proteomes" id="UP000332933">
    <property type="component" value="Unassembled WGS sequence"/>
</dbReference>
<name>A0A485KTM1_9STRA</name>
<reference evidence="11 12" key="1">
    <citation type="submission" date="2019-03" db="EMBL/GenBank/DDBJ databases">
        <authorList>
            <person name="Gaulin E."/>
            <person name="Dumas B."/>
        </authorList>
    </citation>
    <scope>NUCLEOTIDE SEQUENCE [LARGE SCALE GENOMIC DNA]</scope>
    <source>
        <strain evidence="11">CBS 568.67</strain>
    </source>
</reference>
<evidence type="ECO:0000259" key="8">
    <source>
        <dbReference type="Pfam" id="PF01061"/>
    </source>
</evidence>
<dbReference type="Pfam" id="PF01061">
    <property type="entry name" value="ABC2_membrane"/>
    <property type="match status" value="1"/>
</dbReference>
<dbReference type="Pfam" id="PF19055">
    <property type="entry name" value="ABC2_membrane_7"/>
    <property type="match status" value="1"/>
</dbReference>
<feature type="transmembrane region" description="Helical" evidence="6">
    <location>
        <begin position="470"/>
        <end position="488"/>
    </location>
</feature>
<dbReference type="InterPro" id="IPR027417">
    <property type="entry name" value="P-loop_NTPase"/>
</dbReference>
<evidence type="ECO:0000256" key="4">
    <source>
        <dbReference type="ARBA" id="ARBA00022989"/>
    </source>
</evidence>
<dbReference type="PANTHER" id="PTHR19241">
    <property type="entry name" value="ATP-BINDING CASSETTE TRANSPORTER"/>
    <property type="match status" value="1"/>
</dbReference>
<evidence type="ECO:0000256" key="5">
    <source>
        <dbReference type="ARBA" id="ARBA00023136"/>
    </source>
</evidence>
<feature type="domain" description="ABC transporter family G" evidence="9">
    <location>
        <begin position="161"/>
        <end position="238"/>
    </location>
</feature>
<dbReference type="EMBL" id="VJMH01005298">
    <property type="protein sequence ID" value="KAF0697658.1"/>
    <property type="molecule type" value="Genomic_DNA"/>
</dbReference>
<dbReference type="Pfam" id="PF00005">
    <property type="entry name" value="ABC_tran"/>
    <property type="match status" value="1"/>
</dbReference>
<dbReference type="InterPro" id="IPR013525">
    <property type="entry name" value="ABC2_TM"/>
</dbReference>
<dbReference type="InterPro" id="IPR003439">
    <property type="entry name" value="ABC_transporter-like_ATP-bd"/>
</dbReference>
<evidence type="ECO:0000256" key="6">
    <source>
        <dbReference type="SAM" id="Phobius"/>
    </source>
</evidence>
<feature type="transmembrane region" description="Helical" evidence="6">
    <location>
        <begin position="297"/>
        <end position="317"/>
    </location>
</feature>
<dbReference type="SUPFAM" id="SSF52540">
    <property type="entry name" value="P-loop containing nucleoside triphosphate hydrolases"/>
    <property type="match status" value="1"/>
</dbReference>
<dbReference type="Gene3D" id="3.40.50.300">
    <property type="entry name" value="P-loop containing nucleotide triphosphate hydrolases"/>
    <property type="match status" value="1"/>
</dbReference>
<feature type="transmembrane region" description="Helical" evidence="6">
    <location>
        <begin position="438"/>
        <end position="458"/>
    </location>
</feature>
<evidence type="ECO:0000256" key="3">
    <source>
        <dbReference type="ARBA" id="ARBA00022692"/>
    </source>
</evidence>
<keyword evidence="3 6" id="KW-0812">Transmembrane</keyword>
<feature type="transmembrane region" description="Helical" evidence="6">
    <location>
        <begin position="329"/>
        <end position="350"/>
    </location>
</feature>
<feature type="domain" description="ABC-2 type transporter transmembrane" evidence="8">
    <location>
        <begin position="277"/>
        <end position="488"/>
    </location>
</feature>
<keyword evidence="12" id="KW-1185">Reference proteome</keyword>
<feature type="transmembrane region" description="Helical" evidence="6">
    <location>
        <begin position="410"/>
        <end position="432"/>
    </location>
</feature>
<evidence type="ECO:0000313" key="12">
    <source>
        <dbReference type="Proteomes" id="UP000332933"/>
    </source>
</evidence>
<evidence type="ECO:0000256" key="1">
    <source>
        <dbReference type="ARBA" id="ARBA00004141"/>
    </source>
</evidence>
<dbReference type="AlphaFoldDB" id="A0A485KTM1"/>
<accession>A0A485KTM1</accession>
<reference evidence="10" key="2">
    <citation type="submission" date="2019-06" db="EMBL/GenBank/DDBJ databases">
        <title>Genomics analysis of Aphanomyces spp. identifies a new class of oomycete effector associated with host adaptation.</title>
        <authorList>
            <person name="Gaulin E."/>
        </authorList>
    </citation>
    <scope>NUCLEOTIDE SEQUENCE</scope>
    <source>
        <strain evidence="10">CBS 578.67</strain>
    </source>
</reference>
<evidence type="ECO:0000259" key="7">
    <source>
        <dbReference type="Pfam" id="PF00005"/>
    </source>
</evidence>
<proteinExistence type="predicted"/>
<dbReference type="EMBL" id="CAADRA010005319">
    <property type="protein sequence ID" value="VFT88536.1"/>
    <property type="molecule type" value="Genomic_DNA"/>
</dbReference>